<sequence length="66" mass="7825">MQFSCFVLFSLCCGCECYLTTQKNNIGSHTNSRTFWWGEKSIKGPVFIYFLFSLLYIKLIYLLFFL</sequence>
<feature type="chain" id="PRO_5004586813" evidence="2">
    <location>
        <begin position="18"/>
        <end position="66"/>
    </location>
</feature>
<protein>
    <submittedName>
        <fullName evidence="3">Putative secreted protein</fullName>
    </submittedName>
</protein>
<evidence type="ECO:0000256" key="2">
    <source>
        <dbReference type="SAM" id="SignalP"/>
    </source>
</evidence>
<proteinExistence type="evidence at transcript level"/>
<organism evidence="3">
    <name type="scientific">Psorophora albipes</name>
    <dbReference type="NCBI Taxonomy" id="869069"/>
    <lineage>
        <taxon>Eukaryota</taxon>
        <taxon>Metazoa</taxon>
        <taxon>Ecdysozoa</taxon>
        <taxon>Arthropoda</taxon>
        <taxon>Hexapoda</taxon>
        <taxon>Insecta</taxon>
        <taxon>Pterygota</taxon>
        <taxon>Neoptera</taxon>
        <taxon>Endopterygota</taxon>
        <taxon>Diptera</taxon>
        <taxon>Nematocera</taxon>
        <taxon>Culicoidea</taxon>
        <taxon>Culicidae</taxon>
        <taxon>Culicinae</taxon>
        <taxon>Aedini</taxon>
        <taxon>Psorophora</taxon>
    </lineage>
</organism>
<keyword evidence="2" id="KW-0732">Signal</keyword>
<dbReference type="AlphaFoldDB" id="T1DG55"/>
<evidence type="ECO:0000313" key="3">
    <source>
        <dbReference type="EMBL" id="JAA94545.1"/>
    </source>
</evidence>
<keyword evidence="1" id="KW-0472">Membrane</keyword>
<reference evidence="3" key="1">
    <citation type="journal article" date="2013" name="BMC Genomics">
        <title>A deep insight into the sialotranscriptome of the mosquito, Psorophora albipes.</title>
        <authorList>
            <person name="Chagas A.C."/>
            <person name="Calvo E."/>
            <person name="Rios-Velasquez C.M."/>
            <person name="Pessoa F.A."/>
            <person name="Medeiros J.F."/>
            <person name="Ribeiro J.M."/>
        </authorList>
    </citation>
    <scope>NUCLEOTIDE SEQUENCE</scope>
</reference>
<accession>T1DG55</accession>
<feature type="transmembrane region" description="Helical" evidence="1">
    <location>
        <begin position="46"/>
        <end position="65"/>
    </location>
</feature>
<dbReference type="EMBL" id="GALA01000307">
    <property type="protein sequence ID" value="JAA94545.1"/>
    <property type="molecule type" value="mRNA"/>
</dbReference>
<keyword evidence="1" id="KW-0812">Transmembrane</keyword>
<feature type="signal peptide" evidence="2">
    <location>
        <begin position="1"/>
        <end position="17"/>
    </location>
</feature>
<name>T1DG55_9DIPT</name>
<keyword evidence="1" id="KW-1133">Transmembrane helix</keyword>
<evidence type="ECO:0000256" key="1">
    <source>
        <dbReference type="SAM" id="Phobius"/>
    </source>
</evidence>